<name>A0ABP6R6N6_9MICC</name>
<feature type="coiled-coil region" evidence="1">
    <location>
        <begin position="84"/>
        <end position="134"/>
    </location>
</feature>
<dbReference type="Pfam" id="PF13560">
    <property type="entry name" value="HTH_31"/>
    <property type="match status" value="1"/>
</dbReference>
<evidence type="ECO:0000313" key="4">
    <source>
        <dbReference type="EMBL" id="GAA3278948.1"/>
    </source>
</evidence>
<dbReference type="InterPro" id="IPR010982">
    <property type="entry name" value="Lambda_DNA-bd_dom_sf"/>
</dbReference>
<proteinExistence type="predicted"/>
<sequence length="217" mass="24194">MNESQDDLLDRRNSGSEPAENFGKRVRVARESLGKGQAWLSERLQTLGVPLSKTALSRLEGGYRAVKLSEAVVLCEVLDLDLNLRDLRGEQDELSALVDAAEERVAEASDAARAADLELDRAEQKRDARTLLRDAVQRPTESFEWQGTTQDLLSTAFGRDHGAARVALRAVGVPEEMLVDDRAGAFKRRGHFYKRLSLAEWLPNLTCVEDDEYGQHC</sequence>
<organism evidence="4 5">
    <name type="scientific">Nesterenkonia halobia</name>
    <dbReference type="NCBI Taxonomy" id="37922"/>
    <lineage>
        <taxon>Bacteria</taxon>
        <taxon>Bacillati</taxon>
        <taxon>Actinomycetota</taxon>
        <taxon>Actinomycetes</taxon>
        <taxon>Micrococcales</taxon>
        <taxon>Micrococcaceae</taxon>
        <taxon>Nesterenkonia</taxon>
    </lineage>
</organism>
<dbReference type="InterPro" id="IPR001387">
    <property type="entry name" value="Cro/C1-type_HTH"/>
</dbReference>
<dbReference type="Gene3D" id="1.10.260.40">
    <property type="entry name" value="lambda repressor-like DNA-binding domains"/>
    <property type="match status" value="1"/>
</dbReference>
<evidence type="ECO:0000259" key="3">
    <source>
        <dbReference type="PROSITE" id="PS50943"/>
    </source>
</evidence>
<evidence type="ECO:0000313" key="5">
    <source>
        <dbReference type="Proteomes" id="UP001501736"/>
    </source>
</evidence>
<gene>
    <name evidence="4" type="ORF">GCM10020260_01590</name>
</gene>
<dbReference type="EMBL" id="BAAAYG010000001">
    <property type="protein sequence ID" value="GAA3278948.1"/>
    <property type="molecule type" value="Genomic_DNA"/>
</dbReference>
<feature type="domain" description="HTH cro/C1-type" evidence="3">
    <location>
        <begin position="26"/>
        <end position="85"/>
    </location>
</feature>
<reference evidence="5" key="1">
    <citation type="journal article" date="2019" name="Int. J. Syst. Evol. Microbiol.">
        <title>The Global Catalogue of Microorganisms (GCM) 10K type strain sequencing project: providing services to taxonomists for standard genome sequencing and annotation.</title>
        <authorList>
            <consortium name="The Broad Institute Genomics Platform"/>
            <consortium name="The Broad Institute Genome Sequencing Center for Infectious Disease"/>
            <person name="Wu L."/>
            <person name="Ma J."/>
        </authorList>
    </citation>
    <scope>NUCLEOTIDE SEQUENCE [LARGE SCALE GENOMIC DNA]</scope>
    <source>
        <strain evidence="5">JCM 11483</strain>
    </source>
</reference>
<keyword evidence="5" id="KW-1185">Reference proteome</keyword>
<dbReference type="Proteomes" id="UP001501736">
    <property type="component" value="Unassembled WGS sequence"/>
</dbReference>
<dbReference type="PROSITE" id="PS50943">
    <property type="entry name" value="HTH_CROC1"/>
    <property type="match status" value="1"/>
</dbReference>
<dbReference type="RefSeq" id="WP_344717283.1">
    <property type="nucleotide sequence ID" value="NZ_BAAAYG010000001.1"/>
</dbReference>
<dbReference type="CDD" id="cd00093">
    <property type="entry name" value="HTH_XRE"/>
    <property type="match status" value="1"/>
</dbReference>
<protein>
    <recommendedName>
        <fullName evidence="3">HTH cro/C1-type domain-containing protein</fullName>
    </recommendedName>
</protein>
<accession>A0ABP6R6N6</accession>
<evidence type="ECO:0000256" key="2">
    <source>
        <dbReference type="SAM" id="MobiDB-lite"/>
    </source>
</evidence>
<keyword evidence="1" id="KW-0175">Coiled coil</keyword>
<comment type="caution">
    <text evidence="4">The sequence shown here is derived from an EMBL/GenBank/DDBJ whole genome shotgun (WGS) entry which is preliminary data.</text>
</comment>
<dbReference type="SUPFAM" id="SSF47413">
    <property type="entry name" value="lambda repressor-like DNA-binding domains"/>
    <property type="match status" value="1"/>
</dbReference>
<feature type="region of interest" description="Disordered" evidence="2">
    <location>
        <begin position="1"/>
        <end position="23"/>
    </location>
</feature>
<evidence type="ECO:0000256" key="1">
    <source>
        <dbReference type="SAM" id="Coils"/>
    </source>
</evidence>